<dbReference type="EMBL" id="JBDKXB010000003">
    <property type="protein sequence ID" value="MEY6431550.1"/>
    <property type="molecule type" value="Genomic_DNA"/>
</dbReference>
<name>A0ABV4BBQ0_9GAMM</name>
<proteinExistence type="predicted"/>
<reference evidence="3 4" key="1">
    <citation type="submission" date="2024-05" db="EMBL/GenBank/DDBJ databases">
        <title>Genome Sequence and Characterization of the New Strain Purple Sulfur Bacterium of Genus Thioalkalicoccus.</title>
        <authorList>
            <person name="Bryantseva I.A."/>
            <person name="Kyndt J.A."/>
            <person name="Imhoff J.F."/>
        </authorList>
    </citation>
    <scope>NUCLEOTIDE SEQUENCE [LARGE SCALE GENOMIC DNA]</scope>
    <source>
        <strain evidence="3 4">Um2</strain>
    </source>
</reference>
<organism evidence="3 4">
    <name type="scientific">Thioalkalicoccus limnaeus</name>
    <dbReference type="NCBI Taxonomy" id="120681"/>
    <lineage>
        <taxon>Bacteria</taxon>
        <taxon>Pseudomonadati</taxon>
        <taxon>Pseudomonadota</taxon>
        <taxon>Gammaproteobacteria</taxon>
        <taxon>Chromatiales</taxon>
        <taxon>Chromatiaceae</taxon>
        <taxon>Thioalkalicoccus</taxon>
    </lineage>
</organism>
<keyword evidence="2" id="KW-0732">Signal</keyword>
<dbReference type="RefSeq" id="WP_369665932.1">
    <property type="nucleotide sequence ID" value="NZ_JBDKXB010000003.1"/>
</dbReference>
<feature type="region of interest" description="Disordered" evidence="1">
    <location>
        <begin position="409"/>
        <end position="434"/>
    </location>
</feature>
<comment type="caution">
    <text evidence="3">The sequence shown here is derived from an EMBL/GenBank/DDBJ whole genome shotgun (WGS) entry which is preliminary data.</text>
</comment>
<dbReference type="Gene3D" id="2.60.120.380">
    <property type="match status" value="2"/>
</dbReference>
<evidence type="ECO:0000256" key="1">
    <source>
        <dbReference type="SAM" id="MobiDB-lite"/>
    </source>
</evidence>
<evidence type="ECO:0000256" key="2">
    <source>
        <dbReference type="SAM" id="SignalP"/>
    </source>
</evidence>
<accession>A0ABV4BBQ0</accession>
<evidence type="ECO:0000313" key="3">
    <source>
        <dbReference type="EMBL" id="MEY6431550.1"/>
    </source>
</evidence>
<sequence>MKHRALSGLVVVLLWLYASAATAALVGYPGGDICASAAQAAYNSGYSTGSNEALTACQNNPESCGITLGSLLGAPIFGEIEPNDNMVSANPIFALGTPFWGQSSSPIDQDWFYLVTGEPNQHLTINFAVPRPIGAAQHGRTDLRGWKVSIRDARGTRLSGFDTNFAGEIEDPGAGIRYDFMLGLAGTYYLVVEPSSREDWSALPYNLTAFVQDTPLDINPFVVGFYDAEVEPNDWPSQANPIANGVTMYGLINLTFEGVAVMGESFVWGQGEDDWFRYTSHGNEIITFGFCVREPCSAGNWFVEVYDEASAFALEGGAPEAAVRPLLAINTDTARTNVGDDPETYRFGLMEPGTYYMRVNHKRKFEAPCTGFAQDRNNDGLVDLVDGELVRCGCDSGYSCTIKIPNPQTGPNRACPDGSGGEKPAESEGGNPTPPVEQCDVTCRCVSWGLLVEVPEGEVTSQYNFTWFGTSLPPFTVDSPAYQDFLNRPNPLAP</sequence>
<keyword evidence="4" id="KW-1185">Reference proteome</keyword>
<evidence type="ECO:0008006" key="5">
    <source>
        <dbReference type="Google" id="ProtNLM"/>
    </source>
</evidence>
<feature type="signal peptide" evidence="2">
    <location>
        <begin position="1"/>
        <end position="23"/>
    </location>
</feature>
<feature type="chain" id="PRO_5046357848" description="SD-repeat containing protein B domain-containing protein" evidence="2">
    <location>
        <begin position="24"/>
        <end position="494"/>
    </location>
</feature>
<dbReference type="Proteomes" id="UP001564408">
    <property type="component" value="Unassembled WGS sequence"/>
</dbReference>
<evidence type="ECO:0000313" key="4">
    <source>
        <dbReference type="Proteomes" id="UP001564408"/>
    </source>
</evidence>
<gene>
    <name evidence="3" type="ORF">ABC977_03905</name>
</gene>
<protein>
    <recommendedName>
        <fullName evidence="5">SD-repeat containing protein B domain-containing protein</fullName>
    </recommendedName>
</protein>